<dbReference type="GeneID" id="65115971"/>
<feature type="region of interest" description="Disordered" evidence="1">
    <location>
        <begin position="86"/>
        <end position="141"/>
    </location>
</feature>
<feature type="compositionally biased region" description="Basic residues" evidence="1">
    <location>
        <begin position="128"/>
        <end position="141"/>
    </location>
</feature>
<keyword evidence="3" id="KW-1185">Reference proteome</keyword>
<dbReference type="Proteomes" id="UP000267882">
    <property type="component" value="Segment"/>
</dbReference>
<protein>
    <submittedName>
        <fullName evidence="2">Uncharacterized protein</fullName>
    </submittedName>
</protein>
<organism evidence="2 3">
    <name type="scientific">Gordonia phage Foxboro</name>
    <dbReference type="NCBI Taxonomy" id="2301602"/>
    <lineage>
        <taxon>Viruses</taxon>
        <taxon>Duplodnaviria</taxon>
        <taxon>Heunggongvirae</taxon>
        <taxon>Uroviricota</taxon>
        <taxon>Caudoviricetes</taxon>
        <taxon>Zierdtviridae</taxon>
        <taxon>Emilbogenvirinae</taxon>
        <taxon>Foxborovirus</taxon>
        <taxon>Foxborovirus foxboro</taxon>
    </lineage>
</organism>
<evidence type="ECO:0000313" key="3">
    <source>
        <dbReference type="Proteomes" id="UP000267882"/>
    </source>
</evidence>
<feature type="compositionally biased region" description="Basic residues" evidence="1">
    <location>
        <begin position="111"/>
        <end position="120"/>
    </location>
</feature>
<dbReference type="RefSeq" id="YP_010098258.1">
    <property type="nucleotide sequence ID" value="NC_055766.1"/>
</dbReference>
<proteinExistence type="predicted"/>
<evidence type="ECO:0000256" key="1">
    <source>
        <dbReference type="SAM" id="MobiDB-lite"/>
    </source>
</evidence>
<reference evidence="2 3" key="1">
    <citation type="submission" date="2018-08" db="EMBL/GenBank/DDBJ databases">
        <authorList>
            <person name="Duda J.M."/>
            <person name="Larson A.P."/>
            <person name="Nowak S."/>
            <person name="Ricci M.J."/>
            <person name="Westholm D.E."/>
            <person name="Delesalle V.A."/>
            <person name="Garlena R.A."/>
            <person name="Russell D.A."/>
            <person name="Pope W.H."/>
            <person name="Jacobs-Sera D."/>
            <person name="Hatfull G.F."/>
        </authorList>
    </citation>
    <scope>NUCLEOTIDE SEQUENCE [LARGE SCALE GENOMIC DNA]</scope>
</reference>
<feature type="compositionally biased region" description="Basic and acidic residues" evidence="1">
    <location>
        <begin position="86"/>
        <end position="99"/>
    </location>
</feature>
<sequence>MILRTETRPEGARIKLDCDTKSCSMKGWITIRDVDLEDLPRPEERPRGKVRARLARHGWTTSVDTTRTDNRTFCPLHSIKVPEDEIVETRPRGRPRLDGAEETTEETPSQMRKRMLREKKARADQRRAQARKKYHEKRNTQ</sequence>
<dbReference type="KEGG" id="vg:65115971"/>
<evidence type="ECO:0000313" key="2">
    <source>
        <dbReference type="EMBL" id="AYB69185.1"/>
    </source>
</evidence>
<accession>A0A385UE57</accession>
<name>A0A385UE57_9CAUD</name>
<gene>
    <name evidence="2" type="primary">2</name>
    <name evidence="2" type="ORF">SEA_FOXBORO_2</name>
</gene>
<dbReference type="EMBL" id="MH727547">
    <property type="protein sequence ID" value="AYB69185.1"/>
    <property type="molecule type" value="Genomic_DNA"/>
</dbReference>